<dbReference type="AlphaFoldDB" id="A0A3A3G429"/>
<keyword evidence="2" id="KW-1185">Reference proteome</keyword>
<gene>
    <name evidence="1" type="ORF">D3878_14750</name>
</gene>
<dbReference type="InterPro" id="IPR021312">
    <property type="entry name" value="DUF2889"/>
</dbReference>
<proteinExistence type="predicted"/>
<comment type="caution">
    <text evidence="1">The sequence shown here is derived from an EMBL/GenBank/DDBJ whole genome shotgun (WGS) entry which is preliminary data.</text>
</comment>
<accession>A0A3A3G429</accession>
<dbReference type="Proteomes" id="UP000266327">
    <property type="component" value="Unassembled WGS sequence"/>
</dbReference>
<name>A0A3A3G429_9BURK</name>
<dbReference type="EMBL" id="QYUQ01000002">
    <property type="protein sequence ID" value="RJG02681.1"/>
    <property type="molecule type" value="Genomic_DNA"/>
</dbReference>
<evidence type="ECO:0000313" key="2">
    <source>
        <dbReference type="Proteomes" id="UP000266327"/>
    </source>
</evidence>
<sequence>MICPNELKTTMITETSESVERRLIHQRRVTCSGFARSDGTWDIEGHLIDTVTESVELVTGTIAPGEPMHEMRLCITIDLEMRIIDAQARTLHGPYPVCGEINATYRSLIGLQIKPGFTQLVKRQFRDELGCTHLNELLPPMATAAFQLLLPIWAQMGKPFNMVGGCHALRFDGDIVRKYFPDQFRAPD</sequence>
<organism evidence="1 2">
    <name type="scientific">Noviherbaspirillum sedimenti</name>
    <dbReference type="NCBI Taxonomy" id="2320865"/>
    <lineage>
        <taxon>Bacteria</taxon>
        <taxon>Pseudomonadati</taxon>
        <taxon>Pseudomonadota</taxon>
        <taxon>Betaproteobacteria</taxon>
        <taxon>Burkholderiales</taxon>
        <taxon>Oxalobacteraceae</taxon>
        <taxon>Noviherbaspirillum</taxon>
    </lineage>
</organism>
<protein>
    <submittedName>
        <fullName evidence="1">DUF2889 domain-containing protein</fullName>
    </submittedName>
</protein>
<reference evidence="2" key="1">
    <citation type="submission" date="2018-09" db="EMBL/GenBank/DDBJ databases">
        <authorList>
            <person name="Zhu H."/>
        </authorList>
    </citation>
    <scope>NUCLEOTIDE SEQUENCE [LARGE SCALE GENOMIC DNA]</scope>
    <source>
        <strain evidence="2">K1S02-23</strain>
    </source>
</reference>
<evidence type="ECO:0000313" key="1">
    <source>
        <dbReference type="EMBL" id="RJG02681.1"/>
    </source>
</evidence>
<dbReference type="Pfam" id="PF11136">
    <property type="entry name" value="DUF2889"/>
    <property type="match status" value="1"/>
</dbReference>